<evidence type="ECO:0000313" key="4">
    <source>
        <dbReference type="Proteomes" id="UP000265080"/>
    </source>
</evidence>
<dbReference type="Ensembl" id="ENSAPET00000007111.1">
    <property type="protein sequence ID" value="ENSAPEP00000006930.1"/>
    <property type="gene ID" value="ENSAPEG00000004970.1"/>
</dbReference>
<dbReference type="STRING" id="161767.ENSAPEP00000006930"/>
<proteinExistence type="predicted"/>
<keyword evidence="4" id="KW-1185">Reference proteome</keyword>
<dbReference type="PANTHER" id="PTHR16830">
    <property type="entry name" value="SH2 CONTAINING ADAPTOR PRAM-1 RELATED"/>
    <property type="match status" value="1"/>
</dbReference>
<dbReference type="AlphaFoldDB" id="A0A3P8S4K3"/>
<dbReference type="OMA" id="NRFGKCM"/>
<dbReference type="Pfam" id="PF14603">
    <property type="entry name" value="hSH3"/>
    <property type="match status" value="1"/>
</dbReference>
<evidence type="ECO:0000256" key="1">
    <source>
        <dbReference type="ARBA" id="ARBA00022553"/>
    </source>
</evidence>
<reference evidence="3 4" key="1">
    <citation type="submission" date="2018-03" db="EMBL/GenBank/DDBJ databases">
        <title>Finding Nemo's genes: A chromosome-scale reference assembly of the genome of the orange clownfish Amphiprion percula.</title>
        <authorList>
            <person name="Lehmann R."/>
        </authorList>
    </citation>
    <scope>NUCLEOTIDE SEQUENCE</scope>
</reference>
<keyword evidence="1" id="KW-0597">Phosphoprotein</keyword>
<reference evidence="3" key="3">
    <citation type="submission" date="2025-09" db="UniProtKB">
        <authorList>
            <consortium name="Ensembl"/>
        </authorList>
    </citation>
    <scope>IDENTIFICATION</scope>
</reference>
<dbReference type="InterPro" id="IPR043443">
    <property type="entry name" value="FYB1/2-like"/>
</dbReference>
<dbReference type="SUPFAM" id="SSF50044">
    <property type="entry name" value="SH3-domain"/>
    <property type="match status" value="1"/>
</dbReference>
<dbReference type="GO" id="GO:0007229">
    <property type="term" value="P:integrin-mediated signaling pathway"/>
    <property type="evidence" value="ECO:0007669"/>
    <property type="project" value="InterPro"/>
</dbReference>
<dbReference type="GO" id="GO:0072659">
    <property type="term" value="P:protein localization to plasma membrane"/>
    <property type="evidence" value="ECO:0007669"/>
    <property type="project" value="TreeGrafter"/>
</dbReference>
<dbReference type="Proteomes" id="UP000265080">
    <property type="component" value="Chromosome 2"/>
</dbReference>
<sequence length="101" mass="11595">MERQKKQNELKKNFQYEGSLRVLHTMMVDPNSVIKKPGAKDLHVVHGEILDVIQLTNSKKALCRNQYGKCTEGDIYDDVDYPGGKFEFSCSIMKSMENILQ</sequence>
<dbReference type="GO" id="GO:0005886">
    <property type="term" value="C:plasma membrane"/>
    <property type="evidence" value="ECO:0007669"/>
    <property type="project" value="InterPro"/>
</dbReference>
<dbReference type="GeneTree" id="ENSGT00940000173859"/>
<reference evidence="3" key="2">
    <citation type="submission" date="2025-08" db="UniProtKB">
        <authorList>
            <consortium name="Ensembl"/>
        </authorList>
    </citation>
    <scope>IDENTIFICATION</scope>
</reference>
<evidence type="ECO:0000313" key="3">
    <source>
        <dbReference type="Ensembl" id="ENSAPEP00000006930.1"/>
    </source>
</evidence>
<accession>A0A3P8S4K3</accession>
<organism evidence="3 4">
    <name type="scientific">Amphiprion percula</name>
    <name type="common">Orange clownfish</name>
    <name type="synonym">Lutjanus percula</name>
    <dbReference type="NCBI Taxonomy" id="161767"/>
    <lineage>
        <taxon>Eukaryota</taxon>
        <taxon>Metazoa</taxon>
        <taxon>Chordata</taxon>
        <taxon>Craniata</taxon>
        <taxon>Vertebrata</taxon>
        <taxon>Euteleostomi</taxon>
        <taxon>Actinopterygii</taxon>
        <taxon>Neopterygii</taxon>
        <taxon>Teleostei</taxon>
        <taxon>Neoteleostei</taxon>
        <taxon>Acanthomorphata</taxon>
        <taxon>Ovalentaria</taxon>
        <taxon>Pomacentridae</taxon>
        <taxon>Amphiprion</taxon>
    </lineage>
</organism>
<evidence type="ECO:0000259" key="2">
    <source>
        <dbReference type="Pfam" id="PF14603"/>
    </source>
</evidence>
<protein>
    <recommendedName>
        <fullName evidence="2">Helically-extended SH3 domain-containing protein</fullName>
    </recommendedName>
</protein>
<feature type="domain" description="Helically-extended SH3" evidence="2">
    <location>
        <begin position="10"/>
        <end position="82"/>
    </location>
</feature>
<dbReference type="Gene3D" id="2.30.30.40">
    <property type="entry name" value="SH3 Domains"/>
    <property type="match status" value="1"/>
</dbReference>
<name>A0A3P8S4K3_AMPPE</name>
<dbReference type="InterPro" id="IPR036028">
    <property type="entry name" value="SH3-like_dom_sf"/>
</dbReference>
<dbReference type="InterPro" id="IPR029294">
    <property type="entry name" value="hSH3"/>
</dbReference>
<dbReference type="GO" id="GO:0050852">
    <property type="term" value="P:T cell receptor signaling pathway"/>
    <property type="evidence" value="ECO:0007669"/>
    <property type="project" value="TreeGrafter"/>
</dbReference>
<dbReference type="PANTHER" id="PTHR16830:SF19">
    <property type="entry name" value="FYN-BINDING PROTEIN-LIKE-RELATED"/>
    <property type="match status" value="1"/>
</dbReference>